<accession>C1BRC1</accession>
<dbReference type="InterPro" id="IPR027417">
    <property type="entry name" value="P-loop_NTPase"/>
</dbReference>
<protein>
    <submittedName>
        <fullName evidence="3">Ras-related protein Rab-24</fullName>
    </submittedName>
</protein>
<dbReference type="EMBL" id="BT077150">
    <property type="protein sequence ID" value="ACO11574.1"/>
    <property type="molecule type" value="mRNA"/>
</dbReference>
<dbReference type="NCBIfam" id="TIGR00231">
    <property type="entry name" value="small_GTP"/>
    <property type="match status" value="1"/>
</dbReference>
<dbReference type="PANTHER" id="PTHR47978">
    <property type="match status" value="1"/>
</dbReference>
<dbReference type="GO" id="GO:0003924">
    <property type="term" value="F:GTPase activity"/>
    <property type="evidence" value="ECO:0007669"/>
    <property type="project" value="InterPro"/>
</dbReference>
<evidence type="ECO:0000256" key="2">
    <source>
        <dbReference type="ARBA" id="ARBA00022741"/>
    </source>
</evidence>
<dbReference type="SMART" id="SM00173">
    <property type="entry name" value="RAS"/>
    <property type="match status" value="1"/>
</dbReference>
<evidence type="ECO:0000313" key="3">
    <source>
        <dbReference type="EMBL" id="ACO11574.1"/>
    </source>
</evidence>
<name>C1BRC1_CALRO</name>
<dbReference type="Pfam" id="PF00071">
    <property type="entry name" value="Ras"/>
    <property type="match status" value="1"/>
</dbReference>
<dbReference type="SUPFAM" id="SSF52540">
    <property type="entry name" value="P-loop containing nucleoside triphosphate hydrolases"/>
    <property type="match status" value="1"/>
</dbReference>
<dbReference type="PRINTS" id="PR00449">
    <property type="entry name" value="RASTRNSFRMNG"/>
</dbReference>
<dbReference type="InterPro" id="IPR005225">
    <property type="entry name" value="Small_GTP-bd"/>
</dbReference>
<dbReference type="InterPro" id="IPR001806">
    <property type="entry name" value="Small_GTPase"/>
</dbReference>
<dbReference type="PROSITE" id="PS51419">
    <property type="entry name" value="RAB"/>
    <property type="match status" value="1"/>
</dbReference>
<dbReference type="Gene3D" id="3.40.50.300">
    <property type="entry name" value="P-loop containing nucleotide triphosphate hydrolases"/>
    <property type="match status" value="1"/>
</dbReference>
<organism evidence="3">
    <name type="scientific">Caligus rogercresseyi</name>
    <name type="common">Sea louse</name>
    <dbReference type="NCBI Taxonomy" id="217165"/>
    <lineage>
        <taxon>Eukaryota</taxon>
        <taxon>Metazoa</taxon>
        <taxon>Ecdysozoa</taxon>
        <taxon>Arthropoda</taxon>
        <taxon>Crustacea</taxon>
        <taxon>Multicrustacea</taxon>
        <taxon>Hexanauplia</taxon>
        <taxon>Copepoda</taxon>
        <taxon>Siphonostomatoida</taxon>
        <taxon>Caligidae</taxon>
        <taxon>Caligus</taxon>
    </lineage>
</organism>
<comment type="similarity">
    <text evidence="1">Belongs to the small GTPase superfamily. Rab family.</text>
</comment>
<dbReference type="PROSITE" id="PS51421">
    <property type="entry name" value="RAS"/>
    <property type="match status" value="1"/>
</dbReference>
<proteinExistence type="evidence at transcript level"/>
<dbReference type="CDD" id="cd00154">
    <property type="entry name" value="Rab"/>
    <property type="match status" value="1"/>
</dbReference>
<keyword evidence="2" id="KW-0547">Nucleotide-binding</keyword>
<sequence>MSLTKFLSKRKRREGKISAGIIPDFKVVTLGESGCGKTSLVQWFLRQRPLMNKELGATVAASFSRHTFEESPGEGGPMMGLWDTAGSERYCALAKLYYRDAFGAILCYDVSDYHSWDRLRYWINELNENKPGCRLYIVGCKADLPREICPERVTELVEKHKAIFFETSSKTGFQINEVFRIIYDDYREQRRIQEKLASDEDAMSGSIHLGEETRSKPCFLC</sequence>
<evidence type="ECO:0000256" key="1">
    <source>
        <dbReference type="ARBA" id="ARBA00006270"/>
    </source>
</evidence>
<reference evidence="3" key="1">
    <citation type="submission" date="2009-03" db="EMBL/GenBank/DDBJ databases">
        <title>Caligus rogercresseyi ESTs and full-length cDNAs.</title>
        <authorList>
            <person name="Yasuike M."/>
            <person name="von Schalburg K."/>
            <person name="Cooper G."/>
            <person name="Leong J."/>
            <person name="Jones S.R.M."/>
            <person name="Koop B.F."/>
        </authorList>
    </citation>
    <scope>NUCLEOTIDE SEQUENCE</scope>
    <source>
        <tissue evidence="3">Whole tissue</tissue>
    </source>
</reference>
<dbReference type="SMART" id="SM00174">
    <property type="entry name" value="RHO"/>
    <property type="match status" value="1"/>
</dbReference>
<dbReference type="AlphaFoldDB" id="C1BRC1"/>
<dbReference type="GO" id="GO:0005525">
    <property type="term" value="F:GTP binding"/>
    <property type="evidence" value="ECO:0007669"/>
    <property type="project" value="InterPro"/>
</dbReference>
<dbReference type="SMART" id="SM00175">
    <property type="entry name" value="RAB"/>
    <property type="match status" value="1"/>
</dbReference>
<gene>
    <name evidence="3" type="primary">RAB24</name>
</gene>